<keyword evidence="3" id="KW-1185">Reference proteome</keyword>
<reference evidence="3" key="1">
    <citation type="submission" date="2017-01" db="EMBL/GenBank/DDBJ databases">
        <authorList>
            <person name="Varghese N."/>
            <person name="Submissions S."/>
        </authorList>
    </citation>
    <scope>NUCLEOTIDE SEQUENCE [LARGE SCALE GENOMIC DNA]</scope>
    <source>
        <strain evidence="3">DSM 15366</strain>
    </source>
</reference>
<dbReference type="EMBL" id="FTMA01000004">
    <property type="protein sequence ID" value="SIQ93118.1"/>
    <property type="molecule type" value="Genomic_DNA"/>
</dbReference>
<accession>A0A1N6WSV8</accession>
<dbReference type="Pfam" id="PF12728">
    <property type="entry name" value="HTH_17"/>
    <property type="match status" value="1"/>
</dbReference>
<name>A0A1N6WSV8_9FLAO</name>
<dbReference type="InterPro" id="IPR010093">
    <property type="entry name" value="SinI_DNA-bd"/>
</dbReference>
<evidence type="ECO:0000259" key="1">
    <source>
        <dbReference type="Pfam" id="PF12728"/>
    </source>
</evidence>
<protein>
    <submittedName>
        <fullName evidence="2">DNA binding domain-containing protein, excisionase family</fullName>
    </submittedName>
</protein>
<evidence type="ECO:0000313" key="2">
    <source>
        <dbReference type="EMBL" id="SIQ93118.1"/>
    </source>
</evidence>
<dbReference type="OrthoDB" id="597977at2"/>
<dbReference type="STRING" id="228959.SAMN05421797_104206"/>
<dbReference type="InterPro" id="IPR041657">
    <property type="entry name" value="HTH_17"/>
</dbReference>
<gene>
    <name evidence="2" type="ORF">SAMN05421797_104206</name>
</gene>
<proteinExistence type="predicted"/>
<dbReference type="NCBIfam" id="TIGR01764">
    <property type="entry name" value="excise"/>
    <property type="match status" value="1"/>
</dbReference>
<dbReference type="AlphaFoldDB" id="A0A1N6WSV8"/>
<sequence>MENPFEIINQRLERIEQLLDKLISQNINESKYNDNKPMTAKELGEYLNLSVYTIYGLVHKRSIPFIKKGKRLYFQKRVVDEWLEYSRQLTREELEEKADEYLLKKPL</sequence>
<organism evidence="2 3">
    <name type="scientific">Maribacter ulvicola</name>
    <dbReference type="NCBI Taxonomy" id="228959"/>
    <lineage>
        <taxon>Bacteria</taxon>
        <taxon>Pseudomonadati</taxon>
        <taxon>Bacteroidota</taxon>
        <taxon>Flavobacteriia</taxon>
        <taxon>Flavobacteriales</taxon>
        <taxon>Flavobacteriaceae</taxon>
        <taxon>Maribacter</taxon>
    </lineage>
</organism>
<feature type="domain" description="Helix-turn-helix" evidence="1">
    <location>
        <begin position="38"/>
        <end position="84"/>
    </location>
</feature>
<evidence type="ECO:0000313" key="3">
    <source>
        <dbReference type="Proteomes" id="UP000186953"/>
    </source>
</evidence>
<dbReference type="Proteomes" id="UP000186953">
    <property type="component" value="Unassembled WGS sequence"/>
</dbReference>
<dbReference type="RefSeq" id="WP_076548860.1">
    <property type="nucleotide sequence ID" value="NZ_FTMA01000004.1"/>
</dbReference>
<dbReference type="GO" id="GO:0003677">
    <property type="term" value="F:DNA binding"/>
    <property type="evidence" value="ECO:0007669"/>
    <property type="project" value="InterPro"/>
</dbReference>